<dbReference type="Proteomes" id="UP001054945">
    <property type="component" value="Unassembled WGS sequence"/>
</dbReference>
<name>A0AAV4PMD2_CAEEX</name>
<protein>
    <submittedName>
        <fullName evidence="1">Uncharacterized protein</fullName>
    </submittedName>
</protein>
<evidence type="ECO:0000313" key="1">
    <source>
        <dbReference type="EMBL" id="GIX96357.1"/>
    </source>
</evidence>
<keyword evidence="2" id="KW-1185">Reference proteome</keyword>
<accession>A0AAV4PMD2</accession>
<proteinExistence type="predicted"/>
<dbReference type="AlphaFoldDB" id="A0AAV4PMD2"/>
<dbReference type="EMBL" id="BPLR01004635">
    <property type="protein sequence ID" value="GIX96357.1"/>
    <property type="molecule type" value="Genomic_DNA"/>
</dbReference>
<comment type="caution">
    <text evidence="1">The sequence shown here is derived from an EMBL/GenBank/DDBJ whole genome shotgun (WGS) entry which is preliminary data.</text>
</comment>
<sequence>MVSTARGTTRQRLSPAARPHFLLPPPWLSTCLRQSSTGHNYSGAHPWHTVLMGGGQGPPGVLMSQASVFTFTPFPKILLLTCLNSI</sequence>
<gene>
    <name evidence="1" type="ORF">CEXT_318071</name>
</gene>
<reference evidence="1 2" key="1">
    <citation type="submission" date="2021-06" db="EMBL/GenBank/DDBJ databases">
        <title>Caerostris extrusa draft genome.</title>
        <authorList>
            <person name="Kono N."/>
            <person name="Arakawa K."/>
        </authorList>
    </citation>
    <scope>NUCLEOTIDE SEQUENCE [LARGE SCALE GENOMIC DNA]</scope>
</reference>
<organism evidence="1 2">
    <name type="scientific">Caerostris extrusa</name>
    <name type="common">Bark spider</name>
    <name type="synonym">Caerostris bankana</name>
    <dbReference type="NCBI Taxonomy" id="172846"/>
    <lineage>
        <taxon>Eukaryota</taxon>
        <taxon>Metazoa</taxon>
        <taxon>Ecdysozoa</taxon>
        <taxon>Arthropoda</taxon>
        <taxon>Chelicerata</taxon>
        <taxon>Arachnida</taxon>
        <taxon>Araneae</taxon>
        <taxon>Araneomorphae</taxon>
        <taxon>Entelegynae</taxon>
        <taxon>Araneoidea</taxon>
        <taxon>Araneidae</taxon>
        <taxon>Caerostris</taxon>
    </lineage>
</organism>
<evidence type="ECO:0000313" key="2">
    <source>
        <dbReference type="Proteomes" id="UP001054945"/>
    </source>
</evidence>